<sequence>MEEGDSTRASELVVSVLGRTIRVREQQHEGEFAPIFSDAWTGSRVWAAAHMLVAHLAERAHAGLVAGARCLELGAGPGLCGLAAAALGAESVVLTDQREMLDLLRANIALNPQLPRVSAAELNWACGAPAEMRERFDLVLVSDCINEIYGEESFGQLAATIRAVCAPGGTCVLTHEERSADGVAATAFRRFEVLCAELGLAVCRLDSPARPSAAQRVAKSPSGGPERRPAAEGEDEGGPDGDIRLFELRPGVAPVDRG</sequence>
<comment type="caution">
    <text evidence="2">The sequence shown here is derived from an EMBL/GenBank/DDBJ whole genome shotgun (WGS) entry which is preliminary data.</text>
</comment>
<evidence type="ECO:0000313" key="2">
    <source>
        <dbReference type="EMBL" id="KAG8458505.1"/>
    </source>
</evidence>
<dbReference type="InterPro" id="IPR019410">
    <property type="entry name" value="Methyltransf_16"/>
</dbReference>
<dbReference type="Proteomes" id="UP000751190">
    <property type="component" value="Unassembled WGS sequence"/>
</dbReference>
<dbReference type="SUPFAM" id="SSF53335">
    <property type="entry name" value="S-adenosyl-L-methionine-dependent methyltransferases"/>
    <property type="match status" value="1"/>
</dbReference>
<reference evidence="2" key="1">
    <citation type="submission" date="2021-05" db="EMBL/GenBank/DDBJ databases">
        <title>The genome of the haptophyte Pavlova lutheri (Diacronema luteri, Pavlovales) - a model for lipid biosynthesis in eukaryotic algae.</title>
        <authorList>
            <person name="Hulatt C.J."/>
            <person name="Posewitz M.C."/>
        </authorList>
    </citation>
    <scope>NUCLEOTIDE SEQUENCE</scope>
    <source>
        <strain evidence="2">NIVA-4/92</strain>
    </source>
</reference>
<organism evidence="2 3">
    <name type="scientific">Diacronema lutheri</name>
    <name type="common">Unicellular marine alga</name>
    <name type="synonym">Monochrysis lutheri</name>
    <dbReference type="NCBI Taxonomy" id="2081491"/>
    <lineage>
        <taxon>Eukaryota</taxon>
        <taxon>Haptista</taxon>
        <taxon>Haptophyta</taxon>
        <taxon>Pavlovophyceae</taxon>
        <taxon>Pavlovales</taxon>
        <taxon>Pavlovaceae</taxon>
        <taxon>Diacronema</taxon>
    </lineage>
</organism>
<accession>A0A8J5X8M8</accession>
<proteinExistence type="predicted"/>
<protein>
    <recommendedName>
        <fullName evidence="4">Calmodulin-lysine N-methyltransferase</fullName>
    </recommendedName>
</protein>
<evidence type="ECO:0000313" key="3">
    <source>
        <dbReference type="Proteomes" id="UP000751190"/>
    </source>
</evidence>
<keyword evidence="3" id="KW-1185">Reference proteome</keyword>
<name>A0A8J5X8M8_DIALT</name>
<dbReference type="PANTHER" id="PTHR14614">
    <property type="entry name" value="HEPATOCELLULAR CARCINOMA-ASSOCIATED ANTIGEN"/>
    <property type="match status" value="1"/>
</dbReference>
<dbReference type="OMA" id="VWRASVF"/>
<feature type="region of interest" description="Disordered" evidence="1">
    <location>
        <begin position="211"/>
        <end position="258"/>
    </location>
</feature>
<gene>
    <name evidence="2" type="ORF">KFE25_003040</name>
</gene>
<dbReference type="EMBL" id="JAGTXO010000050">
    <property type="protein sequence ID" value="KAG8458505.1"/>
    <property type="molecule type" value="Genomic_DNA"/>
</dbReference>
<dbReference type="Pfam" id="PF10294">
    <property type="entry name" value="Methyltransf_16"/>
    <property type="match status" value="1"/>
</dbReference>
<dbReference type="PANTHER" id="PTHR14614:SF132">
    <property type="entry name" value="PROTEIN-LYSINE METHYLTRANSFERASE C42C1.13"/>
    <property type="match status" value="1"/>
</dbReference>
<evidence type="ECO:0000256" key="1">
    <source>
        <dbReference type="SAM" id="MobiDB-lite"/>
    </source>
</evidence>
<dbReference type="InterPro" id="IPR029063">
    <property type="entry name" value="SAM-dependent_MTases_sf"/>
</dbReference>
<dbReference type="AlphaFoldDB" id="A0A8J5X8M8"/>
<dbReference type="Gene3D" id="3.40.50.150">
    <property type="entry name" value="Vaccinia Virus protein VP39"/>
    <property type="match status" value="1"/>
</dbReference>
<evidence type="ECO:0008006" key="4">
    <source>
        <dbReference type="Google" id="ProtNLM"/>
    </source>
</evidence>
<dbReference type="OrthoDB" id="413520at2759"/>